<gene>
    <name evidence="4" type="primary">LOC112461210</name>
</gene>
<dbReference type="SMART" id="SM00355">
    <property type="entry name" value="ZnF_C2H2"/>
    <property type="match status" value="2"/>
</dbReference>
<dbReference type="SUPFAM" id="SSF57667">
    <property type="entry name" value="beta-beta-alpha zinc fingers"/>
    <property type="match status" value="1"/>
</dbReference>
<proteinExistence type="predicted"/>
<dbReference type="GeneID" id="112461210"/>
<keyword evidence="1" id="KW-0863">Zinc-finger</keyword>
<evidence type="ECO:0000256" key="1">
    <source>
        <dbReference type="PROSITE-ProRule" id="PRU00042"/>
    </source>
</evidence>
<dbReference type="AlphaFoldDB" id="A0A6J1QJT2"/>
<dbReference type="InterPro" id="IPR036236">
    <property type="entry name" value="Znf_C2H2_sf"/>
</dbReference>
<dbReference type="Gene3D" id="3.30.160.60">
    <property type="entry name" value="Classic Zinc Finger"/>
    <property type="match status" value="1"/>
</dbReference>
<dbReference type="PROSITE" id="PS00028">
    <property type="entry name" value="ZINC_FINGER_C2H2_1"/>
    <property type="match status" value="1"/>
</dbReference>
<organism evidence="3 4">
    <name type="scientific">Temnothorax curvispinosus</name>
    <dbReference type="NCBI Taxonomy" id="300111"/>
    <lineage>
        <taxon>Eukaryota</taxon>
        <taxon>Metazoa</taxon>
        <taxon>Ecdysozoa</taxon>
        <taxon>Arthropoda</taxon>
        <taxon>Hexapoda</taxon>
        <taxon>Insecta</taxon>
        <taxon>Pterygota</taxon>
        <taxon>Neoptera</taxon>
        <taxon>Endopterygota</taxon>
        <taxon>Hymenoptera</taxon>
        <taxon>Apocrita</taxon>
        <taxon>Aculeata</taxon>
        <taxon>Formicoidea</taxon>
        <taxon>Formicidae</taxon>
        <taxon>Myrmicinae</taxon>
        <taxon>Temnothorax</taxon>
    </lineage>
</organism>
<keyword evidence="1" id="KW-0479">Metal-binding</keyword>
<dbReference type="OrthoDB" id="6486509at2759"/>
<keyword evidence="1" id="KW-0862">Zinc</keyword>
<evidence type="ECO:0000259" key="2">
    <source>
        <dbReference type="PROSITE" id="PS50157"/>
    </source>
</evidence>
<name>A0A6J1QJT2_9HYME</name>
<dbReference type="InterPro" id="IPR013087">
    <property type="entry name" value="Znf_C2H2_type"/>
</dbReference>
<dbReference type="PROSITE" id="PS50157">
    <property type="entry name" value="ZINC_FINGER_C2H2_2"/>
    <property type="match status" value="1"/>
</dbReference>
<reference evidence="4" key="1">
    <citation type="submission" date="2025-08" db="UniProtKB">
        <authorList>
            <consortium name="RefSeq"/>
        </authorList>
    </citation>
    <scope>IDENTIFICATION</scope>
    <source>
        <tissue evidence="4">Whole body</tissue>
    </source>
</reference>
<evidence type="ECO:0000313" key="4">
    <source>
        <dbReference type="RefSeq" id="XP_024882133.1"/>
    </source>
</evidence>
<protein>
    <submittedName>
        <fullName evidence="4">Protein odd-skipped-related 2-like</fullName>
    </submittedName>
</protein>
<dbReference type="Pfam" id="PF13912">
    <property type="entry name" value="zf-C2H2_6"/>
    <property type="match status" value="1"/>
</dbReference>
<sequence length="68" mass="8542">MVFCPYCYKVHTNYWRLRLHWRMHEPFECDVCYDTFKTLSDLRDHHISLHRELPFDLPFRPVSVEREE</sequence>
<feature type="domain" description="C2H2-type" evidence="2">
    <location>
        <begin position="27"/>
        <end position="50"/>
    </location>
</feature>
<accession>A0A6J1QJT2</accession>
<dbReference type="GO" id="GO:0008270">
    <property type="term" value="F:zinc ion binding"/>
    <property type="evidence" value="ECO:0007669"/>
    <property type="project" value="UniProtKB-KW"/>
</dbReference>
<keyword evidence="3" id="KW-1185">Reference proteome</keyword>
<dbReference type="RefSeq" id="XP_024882133.1">
    <property type="nucleotide sequence ID" value="XM_025026365.1"/>
</dbReference>
<dbReference type="Proteomes" id="UP000504618">
    <property type="component" value="Unplaced"/>
</dbReference>
<evidence type="ECO:0000313" key="3">
    <source>
        <dbReference type="Proteomes" id="UP000504618"/>
    </source>
</evidence>